<name>A0A8J7DZG8_9CYAN</name>
<evidence type="ECO:0000256" key="8">
    <source>
        <dbReference type="ARBA" id="ARBA00023175"/>
    </source>
</evidence>
<keyword evidence="7" id="KW-0175">Coiled coil</keyword>
<dbReference type="PANTHER" id="PTHR45783:SF3">
    <property type="entry name" value="KINESIN LIGHT CHAIN"/>
    <property type="match status" value="1"/>
</dbReference>
<dbReference type="PANTHER" id="PTHR45783">
    <property type="entry name" value="KINESIN LIGHT CHAIN"/>
    <property type="match status" value="1"/>
</dbReference>
<dbReference type="Proteomes" id="UP000654482">
    <property type="component" value="Unassembled WGS sequence"/>
</dbReference>
<proteinExistence type="inferred from homology"/>
<keyword evidence="4" id="KW-0493">Microtubule</keyword>
<dbReference type="GO" id="GO:0005737">
    <property type="term" value="C:cytoplasm"/>
    <property type="evidence" value="ECO:0007669"/>
    <property type="project" value="TreeGrafter"/>
</dbReference>
<evidence type="ECO:0000256" key="3">
    <source>
        <dbReference type="ARBA" id="ARBA00022490"/>
    </source>
</evidence>
<feature type="domain" description="NB-ARC" evidence="11">
    <location>
        <begin position="119"/>
        <end position="277"/>
    </location>
</feature>
<organism evidence="12 13">
    <name type="scientific">Lusitaniella coriacea LEGE 07157</name>
    <dbReference type="NCBI Taxonomy" id="945747"/>
    <lineage>
        <taxon>Bacteria</taxon>
        <taxon>Bacillati</taxon>
        <taxon>Cyanobacteriota</taxon>
        <taxon>Cyanophyceae</taxon>
        <taxon>Spirulinales</taxon>
        <taxon>Lusitaniellaceae</taxon>
        <taxon>Lusitaniella</taxon>
    </lineage>
</organism>
<dbReference type="Pfam" id="PF13424">
    <property type="entry name" value="TPR_12"/>
    <property type="match status" value="2"/>
</dbReference>
<keyword evidence="5" id="KW-0677">Repeat</keyword>
<comment type="subcellular location">
    <subcellularLocation>
        <location evidence="1">Cytoplasm</location>
        <location evidence="1">Cytoskeleton</location>
    </subcellularLocation>
</comment>
<dbReference type="InterPro" id="IPR027417">
    <property type="entry name" value="P-loop_NTPase"/>
</dbReference>
<dbReference type="PRINTS" id="PR00364">
    <property type="entry name" value="DISEASERSIST"/>
</dbReference>
<dbReference type="InterPro" id="IPR002182">
    <property type="entry name" value="NB-ARC"/>
</dbReference>
<keyword evidence="9" id="KW-0206">Cytoskeleton</keyword>
<keyword evidence="13" id="KW-1185">Reference proteome</keyword>
<dbReference type="InterPro" id="IPR011990">
    <property type="entry name" value="TPR-like_helical_dom_sf"/>
</dbReference>
<accession>A0A8J7DZG8</accession>
<comment type="caution">
    <text evidence="12">The sequence shown here is derived from an EMBL/GenBank/DDBJ whole genome shotgun (WGS) entry which is preliminary data.</text>
</comment>
<evidence type="ECO:0000256" key="2">
    <source>
        <dbReference type="ARBA" id="ARBA00009622"/>
    </source>
</evidence>
<sequence length="795" mass="90105">MEWIEFLDSVAIKHKLTPEQRETLKVRLDKRNDDKSNIQISNDLHISEALLKKRLSELYKIFESGCPDLARSKSRGKLEALRACLWKKYERQQSQPPQPETIGIPNNLPLSGVVKFVGQEKALETVHEKLQEAATVAITSVSGMGGVGKTELALQYAYQKLKEEAYPGGICWVNVRAKDAGIAIVEFARIQLGLPEPPDTLENVPQQVEWVCRRWKREPVLLVLDDVVDYGQVKSYLDKLDSRFRVLMTTRLQLGTAAKRLELPVLKRAAAFRLLRVLVADDKRMAADVRAAKALCEWVGYLPLGLELVGRYLEKKQDLSLAGMVGRLEDKRLAAQALIKTKEKQKKYQQDMTAQLGVAAAFELSWVELPEEARVLCGLLSIFALAPIPWQLVEQCLPEWDEEELEDCRDEELLGRNLLSRVERGNYQLHQLIREFFGVKLAEELGKGAEALRQRFAVVLTEVAKTIPQTTTLTDIARVEEALPHLAVVAEGLTYLLEGEDAINPFVRLAWVAQTQSRWPEAEHWHTACLEMTETRFGSNHSSTAISLNNLAELYRAMGRYSKAETLYKRSLHICEIQFGDHPLTATSLNNLGLLYKFMGRYSEAEPLYKRSLQIREALLNNQHPHIAQSLNNLAELYRIMGDYSAAESLFVRALKIDEKSYNKEHPEIATDFNNLAGLYHLIGRDTKAEILYQEALRIRKMKLGSEHPLTIQSLNNLAALYYVVGRYGEAEPLYLRTLEILTQGLPKNHPHIQTAWGNFYYLIQQALQNRKAGELSAHPLTQGILQEIQGTSNG</sequence>
<evidence type="ECO:0000256" key="9">
    <source>
        <dbReference type="ARBA" id="ARBA00023212"/>
    </source>
</evidence>
<evidence type="ECO:0000313" key="12">
    <source>
        <dbReference type="EMBL" id="MBE9117333.1"/>
    </source>
</evidence>
<dbReference type="SMART" id="SM00028">
    <property type="entry name" value="TPR"/>
    <property type="match status" value="6"/>
</dbReference>
<dbReference type="GO" id="GO:0005871">
    <property type="term" value="C:kinesin complex"/>
    <property type="evidence" value="ECO:0007669"/>
    <property type="project" value="InterPro"/>
</dbReference>
<keyword evidence="8" id="KW-0505">Motor protein</keyword>
<comment type="similarity">
    <text evidence="2">Belongs to the kinesin light chain family.</text>
</comment>
<feature type="repeat" description="TPR" evidence="10">
    <location>
        <begin position="586"/>
        <end position="619"/>
    </location>
</feature>
<keyword evidence="3" id="KW-0963">Cytoplasm</keyword>
<evidence type="ECO:0000256" key="6">
    <source>
        <dbReference type="ARBA" id="ARBA00022803"/>
    </source>
</evidence>
<dbReference type="Pfam" id="PF00931">
    <property type="entry name" value="NB-ARC"/>
    <property type="match status" value="1"/>
</dbReference>
<dbReference type="GO" id="GO:0007018">
    <property type="term" value="P:microtubule-based movement"/>
    <property type="evidence" value="ECO:0007669"/>
    <property type="project" value="TreeGrafter"/>
</dbReference>
<dbReference type="SUPFAM" id="SSF48452">
    <property type="entry name" value="TPR-like"/>
    <property type="match status" value="2"/>
</dbReference>
<dbReference type="Pfam" id="PF13374">
    <property type="entry name" value="TPR_10"/>
    <property type="match status" value="2"/>
</dbReference>
<dbReference type="InterPro" id="IPR019734">
    <property type="entry name" value="TPR_rpt"/>
</dbReference>
<gene>
    <name evidence="12" type="ORF">IQ249_15650</name>
</gene>
<reference evidence="12" key="1">
    <citation type="submission" date="2020-10" db="EMBL/GenBank/DDBJ databases">
        <authorList>
            <person name="Castelo-Branco R."/>
            <person name="Eusebio N."/>
            <person name="Adriana R."/>
            <person name="Vieira A."/>
            <person name="Brugerolle De Fraissinette N."/>
            <person name="Rezende De Castro R."/>
            <person name="Schneider M.P."/>
            <person name="Vasconcelos V."/>
            <person name="Leao P.N."/>
        </authorList>
    </citation>
    <scope>NUCLEOTIDE SEQUENCE</scope>
    <source>
        <strain evidence="12">LEGE 07157</strain>
    </source>
</reference>
<protein>
    <submittedName>
        <fullName evidence="12">Tetratricopeptide repeat protein</fullName>
    </submittedName>
</protein>
<evidence type="ECO:0000256" key="1">
    <source>
        <dbReference type="ARBA" id="ARBA00004245"/>
    </source>
</evidence>
<dbReference type="Gene3D" id="1.25.40.10">
    <property type="entry name" value="Tetratricopeptide repeat domain"/>
    <property type="match status" value="2"/>
</dbReference>
<evidence type="ECO:0000259" key="11">
    <source>
        <dbReference type="Pfam" id="PF00931"/>
    </source>
</evidence>
<feature type="repeat" description="TPR" evidence="10">
    <location>
        <begin position="628"/>
        <end position="661"/>
    </location>
</feature>
<evidence type="ECO:0000256" key="4">
    <source>
        <dbReference type="ARBA" id="ARBA00022701"/>
    </source>
</evidence>
<dbReference type="InterPro" id="IPR002151">
    <property type="entry name" value="Kinesin_light"/>
</dbReference>
<dbReference type="GO" id="GO:0019894">
    <property type="term" value="F:kinesin binding"/>
    <property type="evidence" value="ECO:0007669"/>
    <property type="project" value="TreeGrafter"/>
</dbReference>
<dbReference type="EMBL" id="JADEWZ010000023">
    <property type="protein sequence ID" value="MBE9117333.1"/>
    <property type="molecule type" value="Genomic_DNA"/>
</dbReference>
<dbReference type="AlphaFoldDB" id="A0A8J7DZG8"/>
<dbReference type="Gene3D" id="3.40.50.300">
    <property type="entry name" value="P-loop containing nucleotide triphosphate hydrolases"/>
    <property type="match status" value="1"/>
</dbReference>
<dbReference type="GO" id="GO:0043531">
    <property type="term" value="F:ADP binding"/>
    <property type="evidence" value="ECO:0007669"/>
    <property type="project" value="InterPro"/>
</dbReference>
<dbReference type="GO" id="GO:0005874">
    <property type="term" value="C:microtubule"/>
    <property type="evidence" value="ECO:0007669"/>
    <property type="project" value="UniProtKB-KW"/>
</dbReference>
<evidence type="ECO:0000313" key="13">
    <source>
        <dbReference type="Proteomes" id="UP000654482"/>
    </source>
</evidence>
<dbReference type="PROSITE" id="PS50005">
    <property type="entry name" value="TPR"/>
    <property type="match status" value="2"/>
</dbReference>
<evidence type="ECO:0000256" key="5">
    <source>
        <dbReference type="ARBA" id="ARBA00022737"/>
    </source>
</evidence>
<evidence type="ECO:0000256" key="10">
    <source>
        <dbReference type="PROSITE-ProRule" id="PRU00339"/>
    </source>
</evidence>
<keyword evidence="6 10" id="KW-0802">TPR repeat</keyword>
<dbReference type="RefSeq" id="WP_194030414.1">
    <property type="nucleotide sequence ID" value="NZ_JADEWZ010000023.1"/>
</dbReference>
<dbReference type="SUPFAM" id="SSF52540">
    <property type="entry name" value="P-loop containing nucleoside triphosphate hydrolases"/>
    <property type="match status" value="1"/>
</dbReference>
<evidence type="ECO:0000256" key="7">
    <source>
        <dbReference type="ARBA" id="ARBA00023054"/>
    </source>
</evidence>